<proteinExistence type="predicted"/>
<dbReference type="AlphaFoldDB" id="A0A3L6TEI2"/>
<accession>A0A3L6TEI2</accession>
<evidence type="ECO:0000313" key="1">
    <source>
        <dbReference type="EMBL" id="RLN35500.1"/>
    </source>
</evidence>
<protein>
    <submittedName>
        <fullName evidence="1">Uncharacterized protein</fullName>
    </submittedName>
</protein>
<sequence>MVLAATAASLSGYRLLPHRLRGPRPLSHKRNSPSAPILAPLHKHQSQWQSGGGPALLIDTSSNACLRQTGGLPPAELESCSLCILQLELDASILCLPYGPPKSPPRPAGHGTTRASVQVIASPRFPLDETKGAVQ</sequence>
<gene>
    <name evidence="1" type="ORF">C2845_PM03G30920</name>
</gene>
<keyword evidence="2" id="KW-1185">Reference proteome</keyword>
<comment type="caution">
    <text evidence="1">The sequence shown here is derived from an EMBL/GenBank/DDBJ whole genome shotgun (WGS) entry which is preliminary data.</text>
</comment>
<dbReference type="Proteomes" id="UP000275267">
    <property type="component" value="Unassembled WGS sequence"/>
</dbReference>
<dbReference type="EMBL" id="PQIB02000002">
    <property type="protein sequence ID" value="RLN35500.1"/>
    <property type="molecule type" value="Genomic_DNA"/>
</dbReference>
<evidence type="ECO:0000313" key="2">
    <source>
        <dbReference type="Proteomes" id="UP000275267"/>
    </source>
</evidence>
<organism evidence="1 2">
    <name type="scientific">Panicum miliaceum</name>
    <name type="common">Proso millet</name>
    <name type="synonym">Broomcorn millet</name>
    <dbReference type="NCBI Taxonomy" id="4540"/>
    <lineage>
        <taxon>Eukaryota</taxon>
        <taxon>Viridiplantae</taxon>
        <taxon>Streptophyta</taxon>
        <taxon>Embryophyta</taxon>
        <taxon>Tracheophyta</taxon>
        <taxon>Spermatophyta</taxon>
        <taxon>Magnoliopsida</taxon>
        <taxon>Liliopsida</taxon>
        <taxon>Poales</taxon>
        <taxon>Poaceae</taxon>
        <taxon>PACMAD clade</taxon>
        <taxon>Panicoideae</taxon>
        <taxon>Panicodae</taxon>
        <taxon>Paniceae</taxon>
        <taxon>Panicinae</taxon>
        <taxon>Panicum</taxon>
        <taxon>Panicum sect. Panicum</taxon>
    </lineage>
</organism>
<reference evidence="2" key="1">
    <citation type="journal article" date="2019" name="Nat. Commun.">
        <title>The genome of broomcorn millet.</title>
        <authorList>
            <person name="Zou C."/>
            <person name="Miki D."/>
            <person name="Li D."/>
            <person name="Tang Q."/>
            <person name="Xiao L."/>
            <person name="Rajput S."/>
            <person name="Deng P."/>
            <person name="Jia W."/>
            <person name="Huang R."/>
            <person name="Zhang M."/>
            <person name="Sun Y."/>
            <person name="Hu J."/>
            <person name="Fu X."/>
            <person name="Schnable P.S."/>
            <person name="Li F."/>
            <person name="Zhang H."/>
            <person name="Feng B."/>
            <person name="Zhu X."/>
            <person name="Liu R."/>
            <person name="Schnable J.C."/>
            <person name="Zhu J.-K."/>
            <person name="Zhang H."/>
        </authorList>
    </citation>
    <scope>NUCLEOTIDE SEQUENCE [LARGE SCALE GENOMIC DNA]</scope>
</reference>
<name>A0A3L6TEI2_PANMI</name>